<evidence type="ECO:0000313" key="1">
    <source>
        <dbReference type="EMBL" id="SEW43748.1"/>
    </source>
</evidence>
<dbReference type="SUPFAM" id="SSF56112">
    <property type="entry name" value="Protein kinase-like (PK-like)"/>
    <property type="match status" value="1"/>
</dbReference>
<keyword evidence="2" id="KW-1185">Reference proteome</keyword>
<organism evidence="1 2">
    <name type="scientific">Chitinophaga arvensicola</name>
    <dbReference type="NCBI Taxonomy" id="29529"/>
    <lineage>
        <taxon>Bacteria</taxon>
        <taxon>Pseudomonadati</taxon>
        <taxon>Bacteroidota</taxon>
        <taxon>Chitinophagia</taxon>
        <taxon>Chitinophagales</taxon>
        <taxon>Chitinophagaceae</taxon>
        <taxon>Chitinophaga</taxon>
    </lineage>
</organism>
<reference evidence="2" key="1">
    <citation type="submission" date="2016-10" db="EMBL/GenBank/DDBJ databases">
        <authorList>
            <person name="Varghese N."/>
            <person name="Submissions S."/>
        </authorList>
    </citation>
    <scope>NUCLEOTIDE SEQUENCE [LARGE SCALE GENOMIC DNA]</scope>
    <source>
        <strain evidence="2">DSM 3695</strain>
    </source>
</reference>
<keyword evidence="1" id="KW-0808">Transferase</keyword>
<accession>A0A1I0RQY7</accession>
<dbReference type="RefSeq" id="WP_089896451.1">
    <property type="nucleotide sequence ID" value="NZ_FOJG01000001.1"/>
</dbReference>
<dbReference type="AlphaFoldDB" id="A0A1I0RQY7"/>
<dbReference type="GO" id="GO:0016301">
    <property type="term" value="F:kinase activity"/>
    <property type="evidence" value="ECO:0007669"/>
    <property type="project" value="UniProtKB-KW"/>
</dbReference>
<proteinExistence type="predicted"/>
<evidence type="ECO:0000313" key="2">
    <source>
        <dbReference type="Proteomes" id="UP000199310"/>
    </source>
</evidence>
<dbReference type="OrthoDB" id="179394at2"/>
<dbReference type="Pfam" id="PF04655">
    <property type="entry name" value="APH_6_hur"/>
    <property type="match status" value="1"/>
</dbReference>
<protein>
    <submittedName>
        <fullName evidence="1">Streptomycin 6-kinase</fullName>
    </submittedName>
</protein>
<sequence length="278" mass="31034">MAICNRDFTPEEQQLLQYYKQHWQLSDDGPAFVTHSSLLQPVLFNQAPAMLKIPLEAEEKLGYRLMVWWNGQGAAKVLRYDENALILEKVTSDITLLDMVKNGEDEQASRIICAVANQLHAPRGGLPPGLMPLEEWFRDLWPAVEKFGGILTESAALARVLLDNQHDQAVLHGDLHHENILHSDTRGWLAIDPKRLIGERAFDFANIFCNPDKATALSPGRLARQVTVISQAAQIDPTHLLKWVVAWAGLSAAWILNDGDDASLDLGVAETAFRQLHP</sequence>
<dbReference type="Proteomes" id="UP000199310">
    <property type="component" value="Unassembled WGS sequence"/>
</dbReference>
<dbReference type="InterPro" id="IPR006748">
    <property type="entry name" value="NH2Glyco/OHUrea_AB-resist_kin"/>
</dbReference>
<gene>
    <name evidence="1" type="ORF">SAMN04488122_3256</name>
</gene>
<dbReference type="GO" id="GO:0019748">
    <property type="term" value="P:secondary metabolic process"/>
    <property type="evidence" value="ECO:0007669"/>
    <property type="project" value="InterPro"/>
</dbReference>
<dbReference type="Gene3D" id="3.90.1200.10">
    <property type="match status" value="1"/>
</dbReference>
<dbReference type="STRING" id="29529.SAMN04488122_3256"/>
<name>A0A1I0RQY7_9BACT</name>
<dbReference type="GO" id="GO:0016773">
    <property type="term" value="F:phosphotransferase activity, alcohol group as acceptor"/>
    <property type="evidence" value="ECO:0007669"/>
    <property type="project" value="InterPro"/>
</dbReference>
<dbReference type="EMBL" id="FOJG01000001">
    <property type="protein sequence ID" value="SEW43748.1"/>
    <property type="molecule type" value="Genomic_DNA"/>
</dbReference>
<keyword evidence="1" id="KW-0418">Kinase</keyword>
<dbReference type="InterPro" id="IPR011009">
    <property type="entry name" value="Kinase-like_dom_sf"/>
</dbReference>